<dbReference type="CDD" id="cd18746">
    <property type="entry name" value="PIN_VapC4-5_FitB-like"/>
    <property type="match status" value="1"/>
</dbReference>
<name>A0ABQ3KFT4_9DEIO</name>
<dbReference type="SUPFAM" id="SSF88723">
    <property type="entry name" value="PIN domain-like"/>
    <property type="match status" value="1"/>
</dbReference>
<evidence type="ECO:0000256" key="1">
    <source>
        <dbReference type="ARBA" id="ARBA00001946"/>
    </source>
</evidence>
<dbReference type="RefSeq" id="WP_189643763.1">
    <property type="nucleotide sequence ID" value="NZ_BNAL01000032.1"/>
</dbReference>
<evidence type="ECO:0000256" key="4">
    <source>
        <dbReference type="ARBA" id="ARBA00022723"/>
    </source>
</evidence>
<evidence type="ECO:0000256" key="5">
    <source>
        <dbReference type="ARBA" id="ARBA00022801"/>
    </source>
</evidence>
<keyword evidence="5" id="KW-0378">Hydrolase</keyword>
<evidence type="ECO:0000313" key="9">
    <source>
        <dbReference type="EMBL" id="GHG08754.1"/>
    </source>
</evidence>
<dbReference type="InterPro" id="IPR029060">
    <property type="entry name" value="PIN-like_dom_sf"/>
</dbReference>
<accession>A0ABQ3KFT4</accession>
<keyword evidence="6" id="KW-0460">Magnesium</keyword>
<keyword evidence="3" id="KW-0540">Nuclease</keyword>
<feature type="domain" description="PIN" evidence="8">
    <location>
        <begin position="3"/>
        <end position="127"/>
    </location>
</feature>
<dbReference type="Proteomes" id="UP000632154">
    <property type="component" value="Unassembled WGS sequence"/>
</dbReference>
<evidence type="ECO:0000313" key="10">
    <source>
        <dbReference type="Proteomes" id="UP000632154"/>
    </source>
</evidence>
<evidence type="ECO:0000256" key="6">
    <source>
        <dbReference type="ARBA" id="ARBA00022842"/>
    </source>
</evidence>
<reference evidence="10" key="1">
    <citation type="journal article" date="2019" name="Int. J. Syst. Evol. Microbiol.">
        <title>The Global Catalogue of Microorganisms (GCM) 10K type strain sequencing project: providing services to taxonomists for standard genome sequencing and annotation.</title>
        <authorList>
            <consortium name="The Broad Institute Genomics Platform"/>
            <consortium name="The Broad Institute Genome Sequencing Center for Infectious Disease"/>
            <person name="Wu L."/>
            <person name="Ma J."/>
        </authorList>
    </citation>
    <scope>NUCLEOTIDE SEQUENCE [LARGE SCALE GENOMIC DNA]</scope>
    <source>
        <strain evidence="10">CGMCC 1.18439</strain>
    </source>
</reference>
<dbReference type="InterPro" id="IPR002716">
    <property type="entry name" value="PIN_dom"/>
</dbReference>
<evidence type="ECO:0000256" key="3">
    <source>
        <dbReference type="ARBA" id="ARBA00022722"/>
    </source>
</evidence>
<organism evidence="9 10">
    <name type="scientific">Deinococcus piscis</name>
    <dbReference type="NCBI Taxonomy" id="394230"/>
    <lineage>
        <taxon>Bacteria</taxon>
        <taxon>Thermotogati</taxon>
        <taxon>Deinococcota</taxon>
        <taxon>Deinococci</taxon>
        <taxon>Deinococcales</taxon>
        <taxon>Deinococcaceae</taxon>
        <taxon>Deinococcus</taxon>
    </lineage>
</organism>
<keyword evidence="4" id="KW-0479">Metal-binding</keyword>
<evidence type="ECO:0000256" key="7">
    <source>
        <dbReference type="ARBA" id="ARBA00038093"/>
    </source>
</evidence>
<comment type="cofactor">
    <cofactor evidence="1">
        <name>Mg(2+)</name>
        <dbReference type="ChEBI" id="CHEBI:18420"/>
    </cofactor>
</comment>
<sequence length="154" mass="16927">MKYLLDTNVISEMTKPEPSQAVTAWLGQTPITEVALSVITLGEIQRGILATSSEKKRAALQHWYDQSFLPLFSGGILNITPAVMEEWAERYQAAREKGKTPASMDSLIAATAAAYGLTVVTRNEKDFEPMGVPTLNIWTQAQTQIPSTAAEERE</sequence>
<dbReference type="Pfam" id="PF01850">
    <property type="entry name" value="PIN"/>
    <property type="match status" value="1"/>
</dbReference>
<evidence type="ECO:0000256" key="2">
    <source>
        <dbReference type="ARBA" id="ARBA00022649"/>
    </source>
</evidence>
<dbReference type="EMBL" id="BNAL01000032">
    <property type="protein sequence ID" value="GHG08754.1"/>
    <property type="molecule type" value="Genomic_DNA"/>
</dbReference>
<keyword evidence="2" id="KW-1277">Toxin-antitoxin system</keyword>
<dbReference type="PANTHER" id="PTHR33653">
    <property type="entry name" value="RIBONUCLEASE VAPC2"/>
    <property type="match status" value="1"/>
</dbReference>
<evidence type="ECO:0000259" key="8">
    <source>
        <dbReference type="Pfam" id="PF01850"/>
    </source>
</evidence>
<comment type="caution">
    <text evidence="9">The sequence shown here is derived from an EMBL/GenBank/DDBJ whole genome shotgun (WGS) entry which is preliminary data.</text>
</comment>
<dbReference type="Gene3D" id="3.40.50.1010">
    <property type="entry name" value="5'-nuclease"/>
    <property type="match status" value="1"/>
</dbReference>
<dbReference type="InterPro" id="IPR050556">
    <property type="entry name" value="Type_II_TA_system_RNase"/>
</dbReference>
<gene>
    <name evidence="9" type="primary">vapC</name>
    <name evidence="9" type="ORF">GCM10017783_21710</name>
</gene>
<comment type="similarity">
    <text evidence="7">Belongs to the PINc/VapC protein family.</text>
</comment>
<keyword evidence="10" id="KW-1185">Reference proteome</keyword>
<proteinExistence type="inferred from homology"/>
<protein>
    <submittedName>
        <fullName evidence="9">Ribonuclease VapC</fullName>
    </submittedName>
</protein>
<dbReference type="PANTHER" id="PTHR33653:SF1">
    <property type="entry name" value="RIBONUCLEASE VAPC2"/>
    <property type="match status" value="1"/>
</dbReference>